<dbReference type="GO" id="GO:0006635">
    <property type="term" value="P:fatty acid beta-oxidation"/>
    <property type="evidence" value="ECO:0007669"/>
    <property type="project" value="TreeGrafter"/>
</dbReference>
<dbReference type="Gene3D" id="1.10.12.10">
    <property type="entry name" value="Lyase 2-enoyl-coa Hydratase, Chain A, domain 2"/>
    <property type="match status" value="1"/>
</dbReference>
<dbReference type="Pfam" id="PF00378">
    <property type="entry name" value="ECH_1"/>
    <property type="match status" value="1"/>
</dbReference>
<proteinExistence type="inferred from homology"/>
<reference evidence="4" key="1">
    <citation type="journal article" date="2021" name="PeerJ">
        <title>Extensive microbial diversity within the chicken gut microbiome revealed by metagenomics and culture.</title>
        <authorList>
            <person name="Gilroy R."/>
            <person name="Ravi A."/>
            <person name="Getino M."/>
            <person name="Pursley I."/>
            <person name="Horton D.L."/>
            <person name="Alikhan N.F."/>
            <person name="Baker D."/>
            <person name="Gharbi K."/>
            <person name="Hall N."/>
            <person name="Watson M."/>
            <person name="Adriaenssens E.M."/>
            <person name="Foster-Nyarko E."/>
            <person name="Jarju S."/>
            <person name="Secka A."/>
            <person name="Antonio M."/>
            <person name="Oren A."/>
            <person name="Chaudhuri R.R."/>
            <person name="La Ragione R."/>
            <person name="Hildebrand F."/>
            <person name="Pallen M.J."/>
        </authorList>
    </citation>
    <scope>NUCLEOTIDE SEQUENCE</scope>
    <source>
        <strain evidence="4">1719</strain>
    </source>
</reference>
<evidence type="ECO:0000256" key="1">
    <source>
        <dbReference type="ARBA" id="ARBA00005254"/>
    </source>
</evidence>
<dbReference type="PANTHER" id="PTHR11941:SF54">
    <property type="entry name" value="ENOYL-COA HYDRATASE, MITOCHONDRIAL"/>
    <property type="match status" value="1"/>
</dbReference>
<dbReference type="AlphaFoldDB" id="A0A9D1W8I7"/>
<evidence type="ECO:0000256" key="3">
    <source>
        <dbReference type="RuleBase" id="RU003707"/>
    </source>
</evidence>
<protein>
    <submittedName>
        <fullName evidence="4">Enoyl-CoA hydratase/isomerase family protein</fullName>
    </submittedName>
</protein>
<dbReference type="GO" id="GO:0016829">
    <property type="term" value="F:lyase activity"/>
    <property type="evidence" value="ECO:0007669"/>
    <property type="project" value="UniProtKB-KW"/>
</dbReference>
<comment type="caution">
    <text evidence="4">The sequence shown here is derived from an EMBL/GenBank/DDBJ whole genome shotgun (WGS) entry which is preliminary data.</text>
</comment>
<dbReference type="PANTHER" id="PTHR11941">
    <property type="entry name" value="ENOYL-COA HYDRATASE-RELATED"/>
    <property type="match status" value="1"/>
</dbReference>
<dbReference type="InterPro" id="IPR029045">
    <property type="entry name" value="ClpP/crotonase-like_dom_sf"/>
</dbReference>
<dbReference type="CDD" id="cd06558">
    <property type="entry name" value="crotonase-like"/>
    <property type="match status" value="1"/>
</dbReference>
<dbReference type="InterPro" id="IPR001753">
    <property type="entry name" value="Enoyl-CoA_hydra/iso"/>
</dbReference>
<gene>
    <name evidence="4" type="ORF">H9853_04785</name>
</gene>
<accession>A0A9D1W8I7</accession>
<dbReference type="EMBL" id="DXEZ01000133">
    <property type="protein sequence ID" value="HIX54319.1"/>
    <property type="molecule type" value="Genomic_DNA"/>
</dbReference>
<evidence type="ECO:0000256" key="2">
    <source>
        <dbReference type="ARBA" id="ARBA00023239"/>
    </source>
</evidence>
<dbReference type="SUPFAM" id="SSF52096">
    <property type="entry name" value="ClpP/crotonase"/>
    <property type="match status" value="1"/>
</dbReference>
<evidence type="ECO:0000313" key="4">
    <source>
        <dbReference type="EMBL" id="HIX54319.1"/>
    </source>
</evidence>
<keyword evidence="2" id="KW-0456">Lyase</keyword>
<evidence type="ECO:0000313" key="5">
    <source>
        <dbReference type="Proteomes" id="UP000824156"/>
    </source>
</evidence>
<dbReference type="InterPro" id="IPR018376">
    <property type="entry name" value="Enoyl-CoA_hyd/isom_CS"/>
</dbReference>
<dbReference type="FunFam" id="3.90.226.10:FF:000009">
    <property type="entry name" value="Carnitinyl-CoA dehydratase"/>
    <property type="match status" value="1"/>
</dbReference>
<dbReference type="InterPro" id="IPR014748">
    <property type="entry name" value="Enoyl-CoA_hydra_C"/>
</dbReference>
<dbReference type="PROSITE" id="PS00166">
    <property type="entry name" value="ENOYL_COA_HYDRATASE"/>
    <property type="match status" value="1"/>
</dbReference>
<sequence length="260" mass="28376">MNFKNISISSSKSIRTIYISRQKQLNALNAQTLEELSMCLGQFLEDKDVRGLIITGEGKKSFVAGADIKEFAKYSSNEGLKLSEKGHKTVFDVIYNYPKPIIAAINGYCLGGGLELALACHIRIGSSNALLGLPEVSLGLIPGYGGTQRLPALIGRGRALEMILNGKPITAEQAYEWGLLNHLVDQEDLLDKAQKLAESFSNNSLLAQSHAIAAVNRGLIDPSKGQEEEIKRFGACFQTSDFKEGVGAFLEKRRPDFNNL</sequence>
<reference evidence="4" key="2">
    <citation type="submission" date="2021-04" db="EMBL/GenBank/DDBJ databases">
        <authorList>
            <person name="Gilroy R."/>
        </authorList>
    </citation>
    <scope>NUCLEOTIDE SEQUENCE</scope>
    <source>
        <strain evidence="4">1719</strain>
    </source>
</reference>
<dbReference type="Gene3D" id="3.90.226.10">
    <property type="entry name" value="2-enoyl-CoA Hydratase, Chain A, domain 1"/>
    <property type="match status" value="1"/>
</dbReference>
<name>A0A9D1W8I7_9SPHI</name>
<comment type="similarity">
    <text evidence="1 3">Belongs to the enoyl-CoA hydratase/isomerase family.</text>
</comment>
<organism evidence="4 5">
    <name type="scientific">Candidatus Sphingobacterium stercoripullorum</name>
    <dbReference type="NCBI Taxonomy" id="2838759"/>
    <lineage>
        <taxon>Bacteria</taxon>
        <taxon>Pseudomonadati</taxon>
        <taxon>Bacteroidota</taxon>
        <taxon>Sphingobacteriia</taxon>
        <taxon>Sphingobacteriales</taxon>
        <taxon>Sphingobacteriaceae</taxon>
        <taxon>Sphingobacterium</taxon>
    </lineage>
</organism>
<dbReference type="Proteomes" id="UP000824156">
    <property type="component" value="Unassembled WGS sequence"/>
</dbReference>